<name>A0A3G8JS36_9ACTN</name>
<protein>
    <recommendedName>
        <fullName evidence="3">Protein TolB</fullName>
    </recommendedName>
</protein>
<evidence type="ECO:0000313" key="2">
    <source>
        <dbReference type="Proteomes" id="UP000271469"/>
    </source>
</evidence>
<organism evidence="1 2">
    <name type="scientific">Gordonia insulae</name>
    <dbReference type="NCBI Taxonomy" id="2420509"/>
    <lineage>
        <taxon>Bacteria</taxon>
        <taxon>Bacillati</taxon>
        <taxon>Actinomycetota</taxon>
        <taxon>Actinomycetes</taxon>
        <taxon>Mycobacteriales</taxon>
        <taxon>Gordoniaceae</taxon>
        <taxon>Gordonia</taxon>
    </lineage>
</organism>
<dbReference type="OrthoDB" id="9992872at2"/>
<dbReference type="Proteomes" id="UP000271469">
    <property type="component" value="Chromosome"/>
</dbReference>
<reference evidence="1 2" key="1">
    <citation type="submission" date="2018-11" db="EMBL/GenBank/DDBJ databases">
        <title>Gordonia insulae sp. nov., isolated from an island soil.</title>
        <authorList>
            <person name="Kim Y.S."/>
            <person name="Kim S.B."/>
        </authorList>
    </citation>
    <scope>NUCLEOTIDE SEQUENCE [LARGE SCALE GENOMIC DNA]</scope>
    <source>
        <strain evidence="1 2">MMS17-SY073</strain>
    </source>
</reference>
<evidence type="ECO:0000313" key="1">
    <source>
        <dbReference type="EMBL" id="AZG47535.1"/>
    </source>
</evidence>
<sequence>MTKRDASGLGLYSEDKKIASELMTESPGAFADDNGVHVYYQQHKKDGFWLAGLEVDGAGEISSQSLGFPDTGITGSPSALQFDGRVLLFHRGRTDGYGNEGRLFFNTGSSYFAFDRERAIPGVSIAHNPCAAFMGRPLGSLPRWIGGPW</sequence>
<dbReference type="AlphaFoldDB" id="A0A3G8JS36"/>
<accession>A0A3G8JS36</accession>
<proteinExistence type="predicted"/>
<dbReference type="RefSeq" id="WP_124709876.1">
    <property type="nucleotide sequence ID" value="NZ_CP033972.1"/>
</dbReference>
<gene>
    <name evidence="1" type="ORF">D7316_04146</name>
</gene>
<keyword evidence="2" id="KW-1185">Reference proteome</keyword>
<dbReference type="EMBL" id="CP033972">
    <property type="protein sequence ID" value="AZG47535.1"/>
    <property type="molecule type" value="Genomic_DNA"/>
</dbReference>
<dbReference type="KEGG" id="gom:D7316_04146"/>
<evidence type="ECO:0008006" key="3">
    <source>
        <dbReference type="Google" id="ProtNLM"/>
    </source>
</evidence>